<name>A0AAD6QBH8_9ROSI</name>
<accession>A0AAD6QBH8</accession>
<gene>
    <name evidence="2" type="ORF">NC653_024043</name>
</gene>
<dbReference type="PANTHER" id="PTHR36364:SF1">
    <property type="entry name" value="OS03G0203000 PROTEIN"/>
    <property type="match status" value="1"/>
</dbReference>
<dbReference type="AlphaFoldDB" id="A0AAD6QBH8"/>
<protein>
    <submittedName>
        <fullName evidence="2">Uncharacterized protein</fullName>
    </submittedName>
</protein>
<keyword evidence="3" id="KW-1185">Reference proteome</keyword>
<evidence type="ECO:0000313" key="2">
    <source>
        <dbReference type="EMBL" id="KAJ6986334.1"/>
    </source>
</evidence>
<dbReference type="Proteomes" id="UP001164929">
    <property type="component" value="Chromosome 9"/>
</dbReference>
<evidence type="ECO:0000256" key="1">
    <source>
        <dbReference type="SAM" id="MobiDB-lite"/>
    </source>
</evidence>
<feature type="region of interest" description="Disordered" evidence="1">
    <location>
        <begin position="1"/>
        <end position="109"/>
    </location>
</feature>
<proteinExistence type="predicted"/>
<evidence type="ECO:0000313" key="3">
    <source>
        <dbReference type="Proteomes" id="UP001164929"/>
    </source>
</evidence>
<organism evidence="2 3">
    <name type="scientific">Populus alba x Populus x berolinensis</name>
    <dbReference type="NCBI Taxonomy" id="444605"/>
    <lineage>
        <taxon>Eukaryota</taxon>
        <taxon>Viridiplantae</taxon>
        <taxon>Streptophyta</taxon>
        <taxon>Embryophyta</taxon>
        <taxon>Tracheophyta</taxon>
        <taxon>Spermatophyta</taxon>
        <taxon>Magnoliopsida</taxon>
        <taxon>eudicotyledons</taxon>
        <taxon>Gunneridae</taxon>
        <taxon>Pentapetalae</taxon>
        <taxon>rosids</taxon>
        <taxon>fabids</taxon>
        <taxon>Malpighiales</taxon>
        <taxon>Salicaceae</taxon>
        <taxon>Saliceae</taxon>
        <taxon>Populus</taxon>
    </lineage>
</organism>
<comment type="caution">
    <text evidence="2">The sequence shown here is derived from an EMBL/GenBank/DDBJ whole genome shotgun (WGS) entry which is preliminary data.</text>
</comment>
<feature type="compositionally biased region" description="Basic and acidic residues" evidence="1">
    <location>
        <begin position="1"/>
        <end position="52"/>
    </location>
</feature>
<feature type="compositionally biased region" description="Basic and acidic residues" evidence="1">
    <location>
        <begin position="75"/>
        <end position="89"/>
    </location>
</feature>
<sequence length="109" mass="12466">MSRRERGSESRRHRSGFDREPSPKRSRRDGKPETERVTIDSNLDQKNRRRLQDALPLETPSGPDSAKVESGGVSKETEQKPNEHGEGSKHSSKPTEVPWSRSFFQVFSF</sequence>
<dbReference type="PANTHER" id="PTHR36364">
    <property type="entry name" value="OS03G0203000 PROTEIN"/>
    <property type="match status" value="1"/>
</dbReference>
<reference evidence="2" key="1">
    <citation type="journal article" date="2023" name="Mol. Ecol. Resour.">
        <title>Chromosome-level genome assembly of a triploid poplar Populus alba 'Berolinensis'.</title>
        <authorList>
            <person name="Chen S."/>
            <person name="Yu Y."/>
            <person name="Wang X."/>
            <person name="Wang S."/>
            <person name="Zhang T."/>
            <person name="Zhou Y."/>
            <person name="He R."/>
            <person name="Meng N."/>
            <person name="Wang Y."/>
            <person name="Liu W."/>
            <person name="Liu Z."/>
            <person name="Liu J."/>
            <person name="Guo Q."/>
            <person name="Huang H."/>
            <person name="Sederoff R.R."/>
            <person name="Wang G."/>
            <person name="Qu G."/>
            <person name="Chen S."/>
        </authorList>
    </citation>
    <scope>NUCLEOTIDE SEQUENCE</scope>
    <source>
        <strain evidence="2">SC-2020</strain>
    </source>
</reference>
<dbReference type="EMBL" id="JAQIZT010000009">
    <property type="protein sequence ID" value="KAJ6986334.1"/>
    <property type="molecule type" value="Genomic_DNA"/>
</dbReference>